<comment type="caution">
    <text evidence="14">The sequence shown here is derived from an EMBL/GenBank/DDBJ whole genome shotgun (WGS) entry which is preliminary data.</text>
</comment>
<evidence type="ECO:0000313" key="15">
    <source>
        <dbReference type="Proteomes" id="UP001143548"/>
    </source>
</evidence>
<dbReference type="Proteomes" id="UP001143548">
    <property type="component" value="Unassembled WGS sequence"/>
</dbReference>
<keyword evidence="5 12" id="KW-0812">Transmembrane</keyword>
<dbReference type="InterPro" id="IPR000757">
    <property type="entry name" value="Beta-glucanase-like"/>
</dbReference>
<dbReference type="PROSITE" id="PS51762">
    <property type="entry name" value="GH16_2"/>
    <property type="match status" value="1"/>
</dbReference>
<dbReference type="InterPro" id="IPR005629">
    <property type="entry name" value="Skn1/Kre6/Sbg1"/>
</dbReference>
<dbReference type="AlphaFoldDB" id="A0A9W6DHU8"/>
<proteinExistence type="inferred from homology"/>
<dbReference type="InterPro" id="IPR013320">
    <property type="entry name" value="ConA-like_dom_sf"/>
</dbReference>
<dbReference type="EMBL" id="BROQ01000003">
    <property type="protein sequence ID" value="GKZ17088.1"/>
    <property type="molecule type" value="Genomic_DNA"/>
</dbReference>
<evidence type="ECO:0000256" key="6">
    <source>
        <dbReference type="ARBA" id="ARBA00022968"/>
    </source>
</evidence>
<dbReference type="GO" id="GO:0005789">
    <property type="term" value="C:endoplasmic reticulum membrane"/>
    <property type="evidence" value="ECO:0007669"/>
    <property type="project" value="TreeGrafter"/>
</dbReference>
<feature type="compositionally biased region" description="Basic and acidic residues" evidence="11">
    <location>
        <begin position="1"/>
        <end position="12"/>
    </location>
</feature>
<name>A0A9W6DHU8_9EURO</name>
<dbReference type="GO" id="GO:0015926">
    <property type="term" value="F:glucosidase activity"/>
    <property type="evidence" value="ECO:0007669"/>
    <property type="project" value="TreeGrafter"/>
</dbReference>
<feature type="region of interest" description="Disordered" evidence="11">
    <location>
        <begin position="1"/>
        <end position="31"/>
    </location>
</feature>
<evidence type="ECO:0000256" key="7">
    <source>
        <dbReference type="ARBA" id="ARBA00022989"/>
    </source>
</evidence>
<dbReference type="PANTHER" id="PTHR31361">
    <property type="entry name" value="BETA-GLUCAN SYNTHESIS-ASSOCIATED PROTEIN KRE6-RELATED"/>
    <property type="match status" value="1"/>
</dbReference>
<keyword evidence="6" id="KW-0735">Signal-anchor</keyword>
<comment type="similarity">
    <text evidence="3">Belongs to the SKN1/KRE6 family.</text>
</comment>
<evidence type="ECO:0000256" key="12">
    <source>
        <dbReference type="SAM" id="Phobius"/>
    </source>
</evidence>
<dbReference type="GO" id="GO:0005886">
    <property type="term" value="C:plasma membrane"/>
    <property type="evidence" value="ECO:0007669"/>
    <property type="project" value="UniProtKB-SubCell"/>
</dbReference>
<dbReference type="SUPFAM" id="SSF49899">
    <property type="entry name" value="Concanavalin A-like lectins/glucanases"/>
    <property type="match status" value="1"/>
</dbReference>
<evidence type="ECO:0000256" key="4">
    <source>
        <dbReference type="ARBA" id="ARBA00022475"/>
    </source>
</evidence>
<reference evidence="14" key="1">
    <citation type="submission" date="2022-07" db="EMBL/GenBank/DDBJ databases">
        <title>Taxonomy of Aspergillus series Nigri: significant species reduction supported by multi-species coalescent approaches.</title>
        <authorList>
            <person name="Bian C."/>
            <person name="Kusuya Y."/>
            <person name="Sklenar F."/>
            <person name="D'hooge E."/>
            <person name="Yaguchi T."/>
            <person name="Takahashi H."/>
            <person name="Hubka V."/>
        </authorList>
    </citation>
    <scope>NUCLEOTIDE SEQUENCE</scope>
    <source>
        <strain evidence="14">CBS 733.88</strain>
    </source>
</reference>
<dbReference type="CDD" id="cd02180">
    <property type="entry name" value="GH16_fungal_KRE6_glucanase"/>
    <property type="match status" value="1"/>
</dbReference>
<keyword evidence="7 12" id="KW-1133">Transmembrane helix</keyword>
<organism evidence="14 15">
    <name type="scientific">Aspergillus brasiliensis</name>
    <dbReference type="NCBI Taxonomy" id="319629"/>
    <lineage>
        <taxon>Eukaryota</taxon>
        <taxon>Fungi</taxon>
        <taxon>Dikarya</taxon>
        <taxon>Ascomycota</taxon>
        <taxon>Pezizomycotina</taxon>
        <taxon>Eurotiomycetes</taxon>
        <taxon>Eurotiomycetidae</taxon>
        <taxon>Eurotiales</taxon>
        <taxon>Aspergillaceae</taxon>
        <taxon>Aspergillus</taxon>
        <taxon>Aspergillus subgen. Circumdati</taxon>
    </lineage>
</organism>
<dbReference type="PANTHER" id="PTHR31361:SF1">
    <property type="entry name" value="BETA-GLUCAN SYNTHESIS-ASSOCIATED PROTEIN KRE6-RELATED"/>
    <property type="match status" value="1"/>
</dbReference>
<protein>
    <recommendedName>
        <fullName evidence="13">GH16 domain-containing protein</fullName>
    </recommendedName>
</protein>
<evidence type="ECO:0000256" key="2">
    <source>
        <dbReference type="ARBA" id="ARBA00004609"/>
    </source>
</evidence>
<feature type="transmembrane region" description="Helical" evidence="12">
    <location>
        <begin position="187"/>
        <end position="210"/>
    </location>
</feature>
<sequence>MSEDPILRETPHIRVNSGQHDPFADSDDPYVSVPPQQLGRTLTPGMVQSTSEVTFPTTWGSPTPQESTELLIPPRPYRVRDELRSPELSIRSSRRTSWSSEAVSYDARAYLYSRFDDSRAPSRAESDDNDVNTQTVTEKYNIMPTEGLLLFPEDVEKDDYMHNPDPNDRDIVCDVWNKRGLVNLGGLLLMTVGFVVLFVAYPVIAALGGIQRKYVPTCDPADTLCLDVGDRPGLTNLRTGLIDPDTPESVMTKKTVDGKEWQLVVSTRRIYTAIHDSEQSLTREQFSDEFESPGRTFYDGDDPYYQAMDFWYGVTQDLEASTDIWYDPDAVTTKDGSLEIRFDAFTNHELGYRSGMVQSWNKLCFSGGRLEASISLPGAGDVSGFWPGFWAMGNLGRPGYAATTDGTWPYSYYDGCDAGITPNQSSPDGINFLPGMRLPACTCDGADHPTPGKSRGAPEIDVIEASVGPLNNNPNAYIGTASQSLQMAPFDIWYMPDYDYTAVYDPRITEINTYRGGPYQQAMSGLTNLNNRWYNGTEYQVFAFEYTPGAVGNVTWFVGQDKTWTLDGRAIGPNGNVGQRMIPMEPMSIVMNLGMAWSFAPINDTIRDIMPGIMRFDYIRIYQDPDNISITCDPPGYETTEYIATHAEAYNNNNVTTWDAAGYDWPTNSLMHGC</sequence>
<dbReference type="Gene3D" id="2.60.120.200">
    <property type="match status" value="2"/>
</dbReference>
<comment type="subcellular location">
    <subcellularLocation>
        <location evidence="2">Cell membrane</location>
        <topology evidence="2">Lipid-anchor</topology>
        <topology evidence="2">GPI-anchor</topology>
    </subcellularLocation>
    <subcellularLocation>
        <location evidence="1">Membrane</location>
        <topology evidence="1">Single-pass type II membrane protein</topology>
    </subcellularLocation>
</comment>
<dbReference type="Pfam" id="PF03935">
    <property type="entry name" value="SKN1_KRE6_Sbg1"/>
    <property type="match status" value="2"/>
</dbReference>
<evidence type="ECO:0000313" key="14">
    <source>
        <dbReference type="EMBL" id="GKZ17088.1"/>
    </source>
</evidence>
<gene>
    <name evidence="14" type="ORF">AbraCBS73388_006076</name>
</gene>
<keyword evidence="8 12" id="KW-0472">Membrane</keyword>
<keyword evidence="10" id="KW-0961">Cell wall biogenesis/degradation</keyword>
<keyword evidence="4" id="KW-1003">Cell membrane</keyword>
<feature type="domain" description="GH16" evidence="13">
    <location>
        <begin position="276"/>
        <end position="627"/>
    </location>
</feature>
<evidence type="ECO:0000256" key="8">
    <source>
        <dbReference type="ARBA" id="ARBA00023136"/>
    </source>
</evidence>
<evidence type="ECO:0000256" key="11">
    <source>
        <dbReference type="SAM" id="MobiDB-lite"/>
    </source>
</evidence>
<accession>A0A9W6DHU8</accession>
<evidence type="ECO:0000256" key="1">
    <source>
        <dbReference type="ARBA" id="ARBA00004606"/>
    </source>
</evidence>
<dbReference type="GO" id="GO:0031505">
    <property type="term" value="P:fungal-type cell wall organization"/>
    <property type="evidence" value="ECO:0007669"/>
    <property type="project" value="TreeGrafter"/>
</dbReference>
<keyword evidence="9" id="KW-0325">Glycoprotein</keyword>
<evidence type="ECO:0000256" key="3">
    <source>
        <dbReference type="ARBA" id="ARBA00010962"/>
    </source>
</evidence>
<evidence type="ECO:0000259" key="13">
    <source>
        <dbReference type="PROSITE" id="PS51762"/>
    </source>
</evidence>
<evidence type="ECO:0000256" key="10">
    <source>
        <dbReference type="ARBA" id="ARBA00023316"/>
    </source>
</evidence>
<dbReference type="GO" id="GO:0006078">
    <property type="term" value="P:(1-&gt;6)-beta-D-glucan biosynthetic process"/>
    <property type="evidence" value="ECO:0007669"/>
    <property type="project" value="TreeGrafter"/>
</dbReference>
<evidence type="ECO:0000256" key="5">
    <source>
        <dbReference type="ARBA" id="ARBA00022692"/>
    </source>
</evidence>
<evidence type="ECO:0000256" key="9">
    <source>
        <dbReference type="ARBA" id="ARBA00023180"/>
    </source>
</evidence>